<protein>
    <submittedName>
        <fullName evidence="4">Carbon monoxide dehydrogenase</fullName>
    </submittedName>
</protein>
<dbReference type="InterPro" id="IPR046867">
    <property type="entry name" value="AldOxase/xan_DH_MoCoBD2"/>
</dbReference>
<dbReference type="RefSeq" id="WP_071504741.1">
    <property type="nucleotide sequence ID" value="NZ_MORL01000011.1"/>
</dbReference>
<keyword evidence="2" id="KW-0560">Oxidoreductase</keyword>
<dbReference type="InterPro" id="IPR000674">
    <property type="entry name" value="Ald_Oxase/Xan_DH_a/b"/>
</dbReference>
<dbReference type="InterPro" id="IPR016208">
    <property type="entry name" value="Ald_Oxase/xanthine_DH-like"/>
</dbReference>
<dbReference type="InterPro" id="IPR036856">
    <property type="entry name" value="Ald_Oxase/Xan_DH_a/b_sf"/>
</dbReference>
<dbReference type="SMART" id="SM01008">
    <property type="entry name" value="Ald_Xan_dh_C"/>
    <property type="match status" value="1"/>
</dbReference>
<dbReference type="Gene3D" id="3.90.1170.50">
    <property type="entry name" value="Aldehyde oxidase/xanthine dehydrogenase, a/b hammerhead"/>
    <property type="match status" value="1"/>
</dbReference>
<dbReference type="InterPro" id="IPR008274">
    <property type="entry name" value="AldOxase/xan_DH_MoCoBD1"/>
</dbReference>
<dbReference type="EMBL" id="MORL01000011">
    <property type="protein sequence ID" value="OIN57539.1"/>
    <property type="molecule type" value="Genomic_DNA"/>
</dbReference>
<dbReference type="Proteomes" id="UP000181790">
    <property type="component" value="Unassembled WGS sequence"/>
</dbReference>
<keyword evidence="5" id="KW-1185">Reference proteome</keyword>
<accession>A0A1S2VFQ9</accession>
<evidence type="ECO:0000259" key="3">
    <source>
        <dbReference type="SMART" id="SM01008"/>
    </source>
</evidence>
<dbReference type="Pfam" id="PF01315">
    <property type="entry name" value="Ald_Xan_dh_C"/>
    <property type="match status" value="1"/>
</dbReference>
<proteinExistence type="predicted"/>
<keyword evidence="1" id="KW-0500">Molybdenum</keyword>
<dbReference type="InterPro" id="IPR037165">
    <property type="entry name" value="AldOxase/xan_DH_Mopterin-bd_sf"/>
</dbReference>
<dbReference type="PANTHER" id="PTHR11908">
    <property type="entry name" value="XANTHINE DEHYDROGENASE"/>
    <property type="match status" value="1"/>
</dbReference>
<dbReference type="Pfam" id="PF20256">
    <property type="entry name" value="MoCoBD_2"/>
    <property type="match status" value="1"/>
</dbReference>
<dbReference type="SUPFAM" id="SSF54665">
    <property type="entry name" value="CO dehydrogenase molybdoprotein N-domain-like"/>
    <property type="match status" value="1"/>
</dbReference>
<dbReference type="SUPFAM" id="SSF56003">
    <property type="entry name" value="Molybdenum cofactor-binding domain"/>
    <property type="match status" value="1"/>
</dbReference>
<evidence type="ECO:0000313" key="4">
    <source>
        <dbReference type="EMBL" id="OIN57539.1"/>
    </source>
</evidence>
<feature type="domain" description="Aldehyde oxidase/xanthine dehydrogenase a/b hammerhead" evidence="3">
    <location>
        <begin position="20"/>
        <end position="137"/>
    </location>
</feature>
<dbReference type="GO" id="GO:0005506">
    <property type="term" value="F:iron ion binding"/>
    <property type="evidence" value="ECO:0007669"/>
    <property type="project" value="InterPro"/>
</dbReference>
<dbReference type="AlphaFoldDB" id="A0A1S2VFQ9"/>
<reference evidence="4 5" key="1">
    <citation type="submission" date="2016-10" db="EMBL/GenBank/DDBJ databases">
        <title>Arsenicibacter rosenii gen. nov., sp. nov., an efficient arsenic-methylating bacterium isolated from an arsenic-contaminated paddy soil.</title>
        <authorList>
            <person name="Huang K."/>
        </authorList>
    </citation>
    <scope>NUCLEOTIDE SEQUENCE [LARGE SCALE GENOMIC DNA]</scope>
    <source>
        <strain evidence="4 5">SM-1</strain>
    </source>
</reference>
<dbReference type="Gene3D" id="3.30.365.10">
    <property type="entry name" value="Aldehyde oxidase/xanthine dehydrogenase, molybdopterin binding domain"/>
    <property type="match status" value="4"/>
</dbReference>
<dbReference type="GO" id="GO:0016491">
    <property type="term" value="F:oxidoreductase activity"/>
    <property type="evidence" value="ECO:0007669"/>
    <property type="project" value="UniProtKB-KW"/>
</dbReference>
<dbReference type="OrthoDB" id="9759099at2"/>
<comment type="caution">
    <text evidence="4">The sequence shown here is derived from an EMBL/GenBank/DDBJ whole genome shotgun (WGS) entry which is preliminary data.</text>
</comment>
<gene>
    <name evidence="4" type="ORF">BLX24_18795</name>
</gene>
<name>A0A1S2VFQ9_9BACT</name>
<evidence type="ECO:0000313" key="5">
    <source>
        <dbReference type="Proteomes" id="UP000181790"/>
    </source>
</evidence>
<evidence type="ECO:0000256" key="1">
    <source>
        <dbReference type="ARBA" id="ARBA00022505"/>
    </source>
</evidence>
<dbReference type="PANTHER" id="PTHR11908:SF132">
    <property type="entry name" value="ALDEHYDE OXIDASE 1-RELATED"/>
    <property type="match status" value="1"/>
</dbReference>
<evidence type="ECO:0000256" key="2">
    <source>
        <dbReference type="ARBA" id="ARBA00023002"/>
    </source>
</evidence>
<sequence>MSNKFIGKSIKRIEDKRFTTGKGRYTDDIVLPGMTHAYMLRSPYAHARINRIDTSEAETMEGVVAIITGEEVSHYSVPCGWQVNFKNGDTMKEPPHPLLVKDKVRHVGDAVAMVIAETREQAQDAAEAIIVDYEVLPAVVNAAEAVKDGAPLVHDDVPNNICFDWEIGNPKAEVDEAMDGAHHITSLEFVNQRLSPNAMEPRSYIGHYDSVYDKYTLYTSTQNPHLIRLLMCAFVLGLPEHKVRVVGPDVGGGFGSKIYHYTEEALVTVAAKKINRPVKWTETRSEAFQTDAHGRDHVTHAEMGFDAAGKIVGLRIKTFANLGAYLSTFSTAVPTYLHGTLLQGLYTTPKIHLDMTCAFTHTTAVDAYRGAGRPEATYLLERLMDLAAHEMDMDPAELRLKNFIPPFDGVEQPGYQTNVALQYDSGNYHGVLERGLQMLGYEDFRKAQQEAAQTGKLLGVGFSTYIEACGIAPSAVVGSLGARAGLYEVGQVRVQPTGKVSVFTGAHSHGQGHETTFAQVVADRLGIPMEDVDIIHGDSDTVAFGMGTYGSRSLAVGGSAIMKSLDKIIEKGAKIAAHKLECSEEDIVFADGKFTVTGTDRSLGFGDIALTAYVPHVYPQNLEPGLDFSSFYDPKNFTYPYGCHICVVEVDKETGETKVKRFIAVDDVGTVINPMIVDGQIHGGLAQGIGQALMEGVEYDETGQLINGSYMDYTMPRADDFPMFELDRQETPCPHNPLGVKGAGEAGCIGSTPAAVNAVIDALWSGGFKVKDIKMPLTSERVWRAMN</sequence>
<organism evidence="4 5">
    <name type="scientific">Arsenicibacter rosenii</name>
    <dbReference type="NCBI Taxonomy" id="1750698"/>
    <lineage>
        <taxon>Bacteria</taxon>
        <taxon>Pseudomonadati</taxon>
        <taxon>Bacteroidota</taxon>
        <taxon>Cytophagia</taxon>
        <taxon>Cytophagales</taxon>
        <taxon>Spirosomataceae</taxon>
        <taxon>Arsenicibacter</taxon>
    </lineage>
</organism>
<dbReference type="Pfam" id="PF02738">
    <property type="entry name" value="MoCoBD_1"/>
    <property type="match status" value="1"/>
</dbReference>